<dbReference type="AlphaFoldDB" id="A0A7R9JYB1"/>
<proteinExistence type="predicted"/>
<accession>A0A7R9JYB1</accession>
<feature type="compositionally biased region" description="Basic and acidic residues" evidence="1">
    <location>
        <begin position="370"/>
        <end position="387"/>
    </location>
</feature>
<name>A0A7R9JYB1_TIMGE</name>
<feature type="region of interest" description="Disordered" evidence="1">
    <location>
        <begin position="332"/>
        <end position="387"/>
    </location>
</feature>
<protein>
    <submittedName>
        <fullName evidence="2">Uncharacterized protein</fullName>
    </submittedName>
</protein>
<feature type="region of interest" description="Disordered" evidence="1">
    <location>
        <begin position="415"/>
        <end position="478"/>
    </location>
</feature>
<sequence>MTHLSSRQVSTSRSEAFGECSHKNINVFRITAVVIQRTPPVGAKSSHTVGFIKIQVELDHIDIVHWNVQGKWDPFRKTTLNTHDLNPNLKLPITGNLPSLTPKEVKEQLTNVNPFQPGAPTGMQRDNESIDDFEHLEPESSPAKETVGSISHDILDNKLVNLDSGPILSKLTEKKDDLECSLSSHSKADPFDLKGDFKNKLPENLVDTSSQFLDFADPAKPIDTASLSKSDVVDPIVNSSKDFLAQFEKSGTEFLGEVKELSPFSKFDSPLDSHSGGQKSSLAFMEAERGGLFDKPIGLPPKENKADTFSDDLEFLKFESEPAKDVFPEKHIGSEIIKEKDPSPEPKPALYTSTIKDQYDIDEDLPSSDKLPEASKEKISEKSETIFHDFHDEDKDLDSLELQDEASKVDPIKYGDKEIVNPPHELPSKILPGPNTKPSAPELDLGFKSSLPTPLPTVTPLPAAPQAKPKTVSKNEPDTKIEQISKKTKLDVELIGEPLDLGYVMMGSARLTSVRACKRLGGQTGERASEHVISRWLSIVVDEEAPNLGCVN</sequence>
<evidence type="ECO:0000256" key="1">
    <source>
        <dbReference type="SAM" id="MobiDB-lite"/>
    </source>
</evidence>
<feature type="compositionally biased region" description="Pro residues" evidence="1">
    <location>
        <begin position="453"/>
        <end position="463"/>
    </location>
</feature>
<evidence type="ECO:0000313" key="2">
    <source>
        <dbReference type="EMBL" id="CAD7591673.1"/>
    </source>
</evidence>
<feature type="compositionally biased region" description="Basic and acidic residues" evidence="1">
    <location>
        <begin position="332"/>
        <end position="344"/>
    </location>
</feature>
<organism evidence="2">
    <name type="scientific">Timema genevievae</name>
    <name type="common">Walking stick</name>
    <dbReference type="NCBI Taxonomy" id="629358"/>
    <lineage>
        <taxon>Eukaryota</taxon>
        <taxon>Metazoa</taxon>
        <taxon>Ecdysozoa</taxon>
        <taxon>Arthropoda</taxon>
        <taxon>Hexapoda</taxon>
        <taxon>Insecta</taxon>
        <taxon>Pterygota</taxon>
        <taxon>Neoptera</taxon>
        <taxon>Polyneoptera</taxon>
        <taxon>Phasmatodea</taxon>
        <taxon>Timematodea</taxon>
        <taxon>Timematoidea</taxon>
        <taxon>Timematidae</taxon>
        <taxon>Timema</taxon>
    </lineage>
</organism>
<reference evidence="2" key="1">
    <citation type="submission" date="2020-11" db="EMBL/GenBank/DDBJ databases">
        <authorList>
            <person name="Tran Van P."/>
        </authorList>
    </citation>
    <scope>NUCLEOTIDE SEQUENCE</scope>
</reference>
<gene>
    <name evidence="2" type="ORF">TGEB3V08_LOCUS4639</name>
</gene>
<dbReference type="EMBL" id="OE840618">
    <property type="protein sequence ID" value="CAD7591673.1"/>
    <property type="molecule type" value="Genomic_DNA"/>
</dbReference>